<dbReference type="Gene3D" id="3.40.47.10">
    <property type="match status" value="1"/>
</dbReference>
<proteinExistence type="predicted"/>
<dbReference type="InterPro" id="IPR020841">
    <property type="entry name" value="PKS_Beta-ketoAc_synthase_dom"/>
</dbReference>
<dbReference type="Pfam" id="PF00698">
    <property type="entry name" value="Acyl_transf_1"/>
    <property type="match status" value="1"/>
</dbReference>
<reference evidence="10 11" key="1">
    <citation type="journal article" date="2012" name="PLoS Pathog.">
        <title>Diverse lifestyles and strategies of plant pathogenesis encoded in the genomes of eighteen Dothideomycetes fungi.</title>
        <authorList>
            <person name="Ohm R.A."/>
            <person name="Feau N."/>
            <person name="Henrissat B."/>
            <person name="Schoch C.L."/>
            <person name="Horwitz B.A."/>
            <person name="Barry K.W."/>
            <person name="Condon B.J."/>
            <person name="Copeland A.C."/>
            <person name="Dhillon B."/>
            <person name="Glaser F."/>
            <person name="Hesse C.N."/>
            <person name="Kosti I."/>
            <person name="LaButti K."/>
            <person name="Lindquist E.A."/>
            <person name="Lucas S."/>
            <person name="Salamov A.A."/>
            <person name="Bradshaw R.E."/>
            <person name="Ciuffetti L."/>
            <person name="Hamelin R.C."/>
            <person name="Kema G.H.J."/>
            <person name="Lawrence C."/>
            <person name="Scott J.A."/>
            <person name="Spatafora J.W."/>
            <person name="Turgeon B.G."/>
            <person name="de Wit P.J.G.M."/>
            <person name="Zhong S."/>
            <person name="Goodwin S.B."/>
            <person name="Grigoriev I.V."/>
        </authorList>
    </citation>
    <scope>NUCLEOTIDE SEQUENCE [LARGE SCALE GENOMIC DNA]</scope>
    <source>
        <strain evidence="11">28A</strain>
    </source>
</reference>
<dbReference type="Gene3D" id="3.40.50.720">
    <property type="entry name" value="NAD(P)-binding Rossmann-like Domain"/>
    <property type="match status" value="1"/>
</dbReference>
<dbReference type="Pfam" id="PF02801">
    <property type="entry name" value="Ketoacyl-synt_C"/>
    <property type="match status" value="1"/>
</dbReference>
<dbReference type="SUPFAM" id="SSF50129">
    <property type="entry name" value="GroES-like"/>
    <property type="match status" value="1"/>
</dbReference>
<feature type="region of interest" description="C-terminal hotdog fold" evidence="5">
    <location>
        <begin position="1149"/>
        <end position="1305"/>
    </location>
</feature>
<dbReference type="InterPro" id="IPR006162">
    <property type="entry name" value="Ppantetheine_attach_site"/>
</dbReference>
<keyword evidence="11" id="KW-1185">Reference proteome</keyword>
<dbReference type="GeneID" id="19394971"/>
<dbReference type="eggNOG" id="KOG1202">
    <property type="taxonomic scope" value="Eukaryota"/>
</dbReference>
<dbReference type="InterPro" id="IPR009081">
    <property type="entry name" value="PP-bd_ACP"/>
</dbReference>
<feature type="active site" description="Proton acceptor; for dehydratase activity" evidence="5">
    <location>
        <position position="1017"/>
    </location>
</feature>
<dbReference type="GO" id="GO:0006633">
    <property type="term" value="P:fatty acid biosynthetic process"/>
    <property type="evidence" value="ECO:0007669"/>
    <property type="project" value="TreeGrafter"/>
</dbReference>
<dbReference type="SUPFAM" id="SSF55048">
    <property type="entry name" value="Probable ACP-binding domain of malonyl-CoA ACP transacylase"/>
    <property type="match status" value="1"/>
</dbReference>
<dbReference type="RefSeq" id="XP_008022016.1">
    <property type="nucleotide sequence ID" value="XM_008023825.1"/>
</dbReference>
<dbReference type="Gene3D" id="1.10.1200.10">
    <property type="entry name" value="ACP-like"/>
    <property type="match status" value="1"/>
</dbReference>
<feature type="domain" description="PKS/mFAS DH" evidence="9">
    <location>
        <begin position="985"/>
        <end position="1305"/>
    </location>
</feature>
<evidence type="ECO:0000259" key="7">
    <source>
        <dbReference type="PROSITE" id="PS50075"/>
    </source>
</evidence>
<keyword evidence="4" id="KW-0511">Multifunctional enzyme</keyword>
<evidence type="ECO:0008006" key="12">
    <source>
        <dbReference type="Google" id="ProtNLM"/>
    </source>
</evidence>
<evidence type="ECO:0000259" key="8">
    <source>
        <dbReference type="PROSITE" id="PS52004"/>
    </source>
</evidence>
<dbReference type="InterPro" id="IPR013154">
    <property type="entry name" value="ADH-like_N"/>
</dbReference>
<protein>
    <recommendedName>
        <fullName evidence="12">Polyketide synthase</fullName>
    </recommendedName>
</protein>
<name>R0KAX6_EXST2</name>
<dbReference type="InterPro" id="IPR049551">
    <property type="entry name" value="PKS_DH_C"/>
</dbReference>
<feature type="domain" description="Carrier" evidence="7">
    <location>
        <begin position="2168"/>
        <end position="2245"/>
    </location>
</feature>
<dbReference type="SMART" id="SM00827">
    <property type="entry name" value="PKS_AT"/>
    <property type="match status" value="1"/>
</dbReference>
<dbReference type="Pfam" id="PF14765">
    <property type="entry name" value="PS-DH"/>
    <property type="match status" value="1"/>
</dbReference>
<dbReference type="SUPFAM" id="SSF53901">
    <property type="entry name" value="Thiolase-like"/>
    <property type="match status" value="1"/>
</dbReference>
<dbReference type="InterPro" id="IPR036291">
    <property type="entry name" value="NAD(P)-bd_dom_sf"/>
</dbReference>
<dbReference type="Pfam" id="PF23297">
    <property type="entry name" value="ACP_SdgA_C"/>
    <property type="match status" value="1"/>
</dbReference>
<dbReference type="InterPro" id="IPR011032">
    <property type="entry name" value="GroES-like_sf"/>
</dbReference>
<dbReference type="GO" id="GO:0044550">
    <property type="term" value="P:secondary metabolite biosynthetic process"/>
    <property type="evidence" value="ECO:0007669"/>
    <property type="project" value="TreeGrafter"/>
</dbReference>
<dbReference type="SMART" id="SM00825">
    <property type="entry name" value="PKS_KS"/>
    <property type="match status" value="1"/>
</dbReference>
<dbReference type="GO" id="GO:0004312">
    <property type="term" value="F:fatty acid synthase activity"/>
    <property type="evidence" value="ECO:0007669"/>
    <property type="project" value="TreeGrafter"/>
</dbReference>
<dbReference type="Gene3D" id="3.90.180.10">
    <property type="entry name" value="Medium-chain alcohol dehydrogenases, catalytic domain"/>
    <property type="match status" value="1"/>
</dbReference>
<dbReference type="InterPro" id="IPR014030">
    <property type="entry name" value="Ketoacyl_synth_N"/>
</dbReference>
<dbReference type="SMART" id="SM00823">
    <property type="entry name" value="PKS_PP"/>
    <property type="match status" value="1"/>
</dbReference>
<evidence type="ECO:0000313" key="11">
    <source>
        <dbReference type="Proteomes" id="UP000016935"/>
    </source>
</evidence>
<dbReference type="PROSITE" id="PS00012">
    <property type="entry name" value="PHOSPHOPANTETHEINE"/>
    <property type="match status" value="1"/>
</dbReference>
<dbReference type="PROSITE" id="PS52004">
    <property type="entry name" value="KS3_2"/>
    <property type="match status" value="1"/>
</dbReference>
<feature type="region of interest" description="Disordered" evidence="6">
    <location>
        <begin position="480"/>
        <end position="509"/>
    </location>
</feature>
<dbReference type="SMR" id="R0KAX6"/>
<dbReference type="InterPro" id="IPR049552">
    <property type="entry name" value="PKS_DH_N"/>
</dbReference>
<dbReference type="SUPFAM" id="SSF47336">
    <property type="entry name" value="ACP-like"/>
    <property type="match status" value="1"/>
</dbReference>
<dbReference type="Proteomes" id="UP000016935">
    <property type="component" value="Unassembled WGS sequence"/>
</dbReference>
<dbReference type="InterPro" id="IPR016039">
    <property type="entry name" value="Thiolase-like"/>
</dbReference>
<evidence type="ECO:0000256" key="5">
    <source>
        <dbReference type="PROSITE-ProRule" id="PRU01363"/>
    </source>
</evidence>
<evidence type="ECO:0000256" key="6">
    <source>
        <dbReference type="SAM" id="MobiDB-lite"/>
    </source>
</evidence>
<dbReference type="PROSITE" id="PS50075">
    <property type="entry name" value="CARRIER"/>
    <property type="match status" value="1"/>
</dbReference>
<dbReference type="InterPro" id="IPR020807">
    <property type="entry name" value="PKS_DH"/>
</dbReference>
<feature type="region of interest" description="N-terminal hotdog fold" evidence="5">
    <location>
        <begin position="985"/>
        <end position="1123"/>
    </location>
</feature>
<dbReference type="InterPro" id="IPR016036">
    <property type="entry name" value="Malonyl_transacylase_ACP-bd"/>
</dbReference>
<dbReference type="InterPro" id="IPR014043">
    <property type="entry name" value="Acyl_transferase_dom"/>
</dbReference>
<dbReference type="Pfam" id="PF00109">
    <property type="entry name" value="ketoacyl-synt"/>
    <property type="match status" value="1"/>
</dbReference>
<dbReference type="Gene3D" id="3.40.366.10">
    <property type="entry name" value="Malonyl-Coenzyme A Acyl Carrier Protein, domain 2"/>
    <property type="match status" value="1"/>
</dbReference>
<accession>R0KAX6</accession>
<dbReference type="InterPro" id="IPR014031">
    <property type="entry name" value="Ketoacyl_synth_C"/>
</dbReference>
<dbReference type="Pfam" id="PF08240">
    <property type="entry name" value="ADH_N"/>
    <property type="match status" value="1"/>
</dbReference>
<feature type="active site" description="Proton donor; for dehydratase activity" evidence="5">
    <location>
        <position position="1215"/>
    </location>
</feature>
<evidence type="ECO:0000256" key="2">
    <source>
        <dbReference type="ARBA" id="ARBA00022553"/>
    </source>
</evidence>
<dbReference type="HOGENOM" id="CLU_000022_31_0_1"/>
<dbReference type="GO" id="GO:0016491">
    <property type="term" value="F:oxidoreductase activity"/>
    <property type="evidence" value="ECO:0007669"/>
    <property type="project" value="InterPro"/>
</dbReference>
<dbReference type="Pfam" id="PF08659">
    <property type="entry name" value="KR"/>
    <property type="match status" value="1"/>
</dbReference>
<keyword evidence="1" id="KW-0596">Phosphopantetheine</keyword>
<dbReference type="GO" id="GO:0031177">
    <property type="term" value="F:phosphopantetheine binding"/>
    <property type="evidence" value="ECO:0007669"/>
    <property type="project" value="InterPro"/>
</dbReference>
<dbReference type="SMART" id="SM00822">
    <property type="entry name" value="PKS_KR"/>
    <property type="match status" value="1"/>
</dbReference>
<dbReference type="InterPro" id="IPR001227">
    <property type="entry name" value="Ac_transferase_dom_sf"/>
</dbReference>
<reference evidence="10 11" key="2">
    <citation type="journal article" date="2013" name="PLoS Genet.">
        <title>Comparative genome structure, secondary metabolite, and effector coding capacity across Cochliobolus pathogens.</title>
        <authorList>
            <person name="Condon B.J."/>
            <person name="Leng Y."/>
            <person name="Wu D."/>
            <person name="Bushley K.E."/>
            <person name="Ohm R.A."/>
            <person name="Otillar R."/>
            <person name="Martin J."/>
            <person name="Schackwitz W."/>
            <person name="Grimwood J."/>
            <person name="MohdZainudin N."/>
            <person name="Xue C."/>
            <person name="Wang R."/>
            <person name="Manning V.A."/>
            <person name="Dhillon B."/>
            <person name="Tu Z.J."/>
            <person name="Steffenson B.J."/>
            <person name="Salamov A."/>
            <person name="Sun H."/>
            <person name="Lowry S."/>
            <person name="LaButti K."/>
            <person name="Han J."/>
            <person name="Copeland A."/>
            <person name="Lindquist E."/>
            <person name="Barry K."/>
            <person name="Schmutz J."/>
            <person name="Baker S.E."/>
            <person name="Ciuffetti L.M."/>
            <person name="Grigoriev I.V."/>
            <person name="Zhong S."/>
            <person name="Turgeon B.G."/>
        </authorList>
    </citation>
    <scope>NUCLEOTIDE SEQUENCE [LARGE SCALE GENOMIC DNA]</scope>
    <source>
        <strain evidence="11">28A</strain>
    </source>
</reference>
<gene>
    <name evidence="10" type="ORF">SETTUDRAFT_103204</name>
</gene>
<keyword evidence="3" id="KW-0808">Transferase</keyword>
<dbReference type="STRING" id="671987.R0KAX6"/>
<dbReference type="InterPro" id="IPR036736">
    <property type="entry name" value="ACP-like_sf"/>
</dbReference>
<evidence type="ECO:0000259" key="9">
    <source>
        <dbReference type="PROSITE" id="PS52019"/>
    </source>
</evidence>
<dbReference type="InterPro" id="IPR016035">
    <property type="entry name" value="Acyl_Trfase/lysoPLipase"/>
</dbReference>
<dbReference type="InterPro" id="IPR050091">
    <property type="entry name" value="PKS_NRPS_Biosynth_Enz"/>
</dbReference>
<dbReference type="PANTHER" id="PTHR43775">
    <property type="entry name" value="FATTY ACID SYNTHASE"/>
    <property type="match status" value="1"/>
</dbReference>
<dbReference type="SUPFAM" id="SSF51735">
    <property type="entry name" value="NAD(P)-binding Rossmann-fold domains"/>
    <property type="match status" value="2"/>
</dbReference>
<dbReference type="Gene3D" id="3.30.70.3290">
    <property type="match status" value="1"/>
</dbReference>
<keyword evidence="2" id="KW-0597">Phosphoprotein</keyword>
<evidence type="ECO:0000256" key="4">
    <source>
        <dbReference type="ARBA" id="ARBA00023268"/>
    </source>
</evidence>
<dbReference type="PROSITE" id="PS52019">
    <property type="entry name" value="PKS_MFAS_DH"/>
    <property type="match status" value="1"/>
</dbReference>
<dbReference type="SMART" id="SM00826">
    <property type="entry name" value="PKS_DH"/>
    <property type="match status" value="1"/>
</dbReference>
<dbReference type="Pfam" id="PF21089">
    <property type="entry name" value="PKS_DH_N"/>
    <property type="match status" value="1"/>
</dbReference>
<dbReference type="CDD" id="cd05195">
    <property type="entry name" value="enoyl_red"/>
    <property type="match status" value="1"/>
</dbReference>
<dbReference type="InterPro" id="IPR049900">
    <property type="entry name" value="PKS_mFAS_DH"/>
</dbReference>
<dbReference type="InterPro" id="IPR020806">
    <property type="entry name" value="PKS_PP-bd"/>
</dbReference>
<dbReference type="InterPro" id="IPR057326">
    <property type="entry name" value="KR_dom"/>
</dbReference>
<organism evidence="10 11">
    <name type="scientific">Exserohilum turcicum (strain 28A)</name>
    <name type="common">Northern leaf blight fungus</name>
    <name type="synonym">Setosphaeria turcica</name>
    <dbReference type="NCBI Taxonomy" id="671987"/>
    <lineage>
        <taxon>Eukaryota</taxon>
        <taxon>Fungi</taxon>
        <taxon>Dikarya</taxon>
        <taxon>Ascomycota</taxon>
        <taxon>Pezizomycotina</taxon>
        <taxon>Dothideomycetes</taxon>
        <taxon>Pleosporomycetidae</taxon>
        <taxon>Pleosporales</taxon>
        <taxon>Pleosporineae</taxon>
        <taxon>Pleosporaceae</taxon>
        <taxon>Exserohilum</taxon>
    </lineage>
</organism>
<dbReference type="PANTHER" id="PTHR43775:SF29">
    <property type="entry name" value="ASPERFURANONE POLYKETIDE SYNTHASE AFOG-RELATED"/>
    <property type="match status" value="1"/>
</dbReference>
<dbReference type="InterPro" id="IPR042104">
    <property type="entry name" value="PKS_dehydratase_sf"/>
</dbReference>
<dbReference type="SMART" id="SM00829">
    <property type="entry name" value="PKS_ER"/>
    <property type="match status" value="1"/>
</dbReference>
<dbReference type="InterPro" id="IPR020843">
    <property type="entry name" value="ER"/>
</dbReference>
<feature type="domain" description="Ketosynthase family 3 (KS3)" evidence="8">
    <location>
        <begin position="20"/>
        <end position="445"/>
    </location>
</feature>
<dbReference type="InterPro" id="IPR013968">
    <property type="entry name" value="PKS_KR"/>
</dbReference>
<evidence type="ECO:0000256" key="3">
    <source>
        <dbReference type="ARBA" id="ARBA00022679"/>
    </source>
</evidence>
<dbReference type="Gene3D" id="3.10.129.110">
    <property type="entry name" value="Polyketide synthase dehydratase"/>
    <property type="match status" value="1"/>
</dbReference>
<dbReference type="OrthoDB" id="329835at2759"/>
<dbReference type="CDD" id="cd00833">
    <property type="entry name" value="PKS"/>
    <property type="match status" value="1"/>
</dbReference>
<evidence type="ECO:0000313" key="10">
    <source>
        <dbReference type="EMBL" id="EOA90088.1"/>
    </source>
</evidence>
<dbReference type="EMBL" id="KB908493">
    <property type="protein sequence ID" value="EOA90088.1"/>
    <property type="molecule type" value="Genomic_DNA"/>
</dbReference>
<evidence type="ECO:0000256" key="1">
    <source>
        <dbReference type="ARBA" id="ARBA00022450"/>
    </source>
</evidence>
<sequence length="2254" mass="245849">MKVPNGSAESHVPPLPSNSVEPIAVIGFGFKFPQDVTNAESLWKLLMERRSTMTEIPKNRWNIDGFYKEHGHRPGTVKNRGGHFLSDDPARFDAPFFSIQPAEAECMDPQQRLLLETSYHALENAGIPMQAAIGTRTSVHMGCLLQEYSQITQRDAQMPGDYRIVGSSGLAMLSNRLSWFYDFSGPSMTVDTACSGGLVALHLACQELLAGTVNMSLVGGSNLCLLPDSTALLSSLNMMSKDSVCYSFDERASGYARGEGIGILVLKRLSQAIADGNLIRGVIRSTGCGQDGNTPSITSPSQSAQERLIHETYARAGLGLDETRYFEAHGTGTLVGDPCEAAAINSVFSARTPEEPIFVGALKSHIGHSEGASGIAGMIKTLLVLEKGIIPPNVYPERINPAVMAAGPNLKFPMEPTRWPVGGVRRASVNSFGYGGTNAHVVIDDARSFLREHGLDGRHCTEDIDSSEIESRGTSALSYTSINGDCSETGHSDHTPSSSTDDDKNDTYTSDGNAASKLLILSAFDERALGRSIDALQKWTQDHLSTENRDQILRDLAFTLVEKRTRFPWKSVCVAATNTQAELTWSPPVRSKQTLNICFVFTGQGAQWHGMGRELMVYDVFQRNMQQADEYFRSLGSSWSLIDELYGKSEKESAIHQPELSQPICTALQVAIVDLLASWNVRASISVGHSSGEIAAAYASHAISRESAWMIAYFRGMAVGISQMLKPSNGAMIAVQAPLESWKNRLDEQNAACPDDPVVIACYNSSQSFTVSGPREGIAQLTDTLREAEIQVHVLRIDVAYHSHHMKPVAEVYDKLLRKIEAGKPITHPPLFVSTVTGAALEELADLRTAAYWNSNLTGSVQFSSALQNICARPDASTYCFVEIGPHSVLRSPLADILRTNGRDAKSEYVSVLRRDRAADTTALECAGKLHTLGANIDLTAVNKRAGPRPNVLTSLPSYAFEDKKRYWLEGRTSIQYRQTRFVHHELLGSRTPDWNEHEARWTNRILLDQSPYLKDHRINGLCLMPAAGMLVMVIEAVRQFYSDGAAAGASGYKVKDVSFTKAMTLSEDVRGTEIQLTLRPGSVDARDTQPGSAWSHFSLYVYENTAWHLCCSGSVAIEYASQTDTGEEQPLQMREMARDFSNAATQCTSEISSTEIYNAFSTAGLAYGPTFRGVHKVCWDEQSQATGCIGLRDWEKHARHAYSDAHMIHPAALDTVLQMTFPAYSIYAKNASATTVPTGFSNAWFSADLGCAASASEHVRVHAKVTGRGFRNKLFAVTAADESMQRVYFCGELETSTIGRNNGSVADGKEKEKSLYRIDWQPATFPDAATVVSASSKKTVILVVYDDADARQQDVMQKLQEIASPQYGLEAVAVPWTSVMQHEVSNATCIFLPGLDGTLLLRMQEDDLDKIKYLVSSASAVIWPTLQSQDLSQSPTDGLVSGLIRTLATESEDYRLVSVSLNGEPGLDKLTTNVMKVVQTMLQPQTDPEDEYCEIDGVLCTPRVVDDDELVAQVLPSKQISSIVSRPWSELESPVLTIGAAGILNTLHYEQSALEKVNIGVGDVIVEVKAVGLNTRDLQVALGQVHDDALGIEIAGVVVQTSNSIDAEFKIGDRVFGVTRNGVAQKIHCKSFQLQRIPERIGFAEAAAYPIASCTAYYGLVQRANIQNGDSILVHNAASPLGQAAIKVCGPQGCDTIFATVNSTEELEFVTNGSNIPTSHVFLAGDPDLEPGIRQLTSGRGVDVILGSTDTLRNSWRCIAPFGRIIDTGEEHAFVSTANRSNETSLPPIISNVTFVNINFQELSQSRIFKDTFEHVHQRIDNGLYDNFGPLTLFKQSEVEQAFRALQEKPAAKVVIEMDSQEVVDVEVVPNAPQPTLHGDATYLIAGAFGGIGQSIVQWMVHEGAKYLVLPSRAPIEGTDREQFVQKLQAQGVVVKAPVCDIAEKSNLHAMLNSLSDLPEIRGCIQAAMVMRDSSFANMSIDKWQQSLAPKVAGSWNLHEALPSDLDFFVMLSSSTGIMGSFGQSNYTVGNTYQDALAAHRMRHGQRAHTLALSMVTGVGYVAQNEQVQALLRVRGMLEEVSMEDIHNLLRYCCDASRVDASTIGSQIITPLTLPADLRAMGIVAPLGSTRPIYHYLDTLPARIASTTETDKSRPSYMLAEATSLVQAIDIIVSAIQSQLSSLLVVSKDDIDPQKAIYRYGVDSLVAVEMRNWFSKAVGADVATADIMSDVSIWLLAVKVASTSRFVKDELKE</sequence>
<dbReference type="SUPFAM" id="SSF52151">
    <property type="entry name" value="FabD/lysophospholipase-like"/>
    <property type="match status" value="1"/>
</dbReference>